<feature type="transmembrane region" description="Helical" evidence="6">
    <location>
        <begin position="123"/>
        <end position="145"/>
    </location>
</feature>
<feature type="transmembrane region" description="Helical" evidence="6">
    <location>
        <begin position="66"/>
        <end position="88"/>
    </location>
</feature>
<keyword evidence="9" id="KW-1185">Reference proteome</keyword>
<dbReference type="GO" id="GO:0022857">
    <property type="term" value="F:transmembrane transporter activity"/>
    <property type="evidence" value="ECO:0007669"/>
    <property type="project" value="InterPro"/>
</dbReference>
<feature type="transmembrane region" description="Helical" evidence="6">
    <location>
        <begin position="276"/>
        <end position="296"/>
    </location>
</feature>
<dbReference type="Gene3D" id="1.20.1250.20">
    <property type="entry name" value="MFS general substrate transporter like domains"/>
    <property type="match status" value="1"/>
</dbReference>
<name>A0A9P5YFX6_9AGAR</name>
<feature type="transmembrane region" description="Helical" evidence="6">
    <location>
        <begin position="157"/>
        <end position="179"/>
    </location>
</feature>
<evidence type="ECO:0000259" key="7">
    <source>
        <dbReference type="PROSITE" id="PS50850"/>
    </source>
</evidence>
<feature type="domain" description="Major facilitator superfamily (MFS) profile" evidence="7">
    <location>
        <begin position="27"/>
        <end position="475"/>
    </location>
</feature>
<evidence type="ECO:0000313" key="9">
    <source>
        <dbReference type="Proteomes" id="UP000807353"/>
    </source>
</evidence>
<dbReference type="Proteomes" id="UP000807353">
    <property type="component" value="Unassembled WGS sequence"/>
</dbReference>
<feature type="transmembrane region" description="Helical" evidence="6">
    <location>
        <begin position="199"/>
        <end position="223"/>
    </location>
</feature>
<comment type="subcellular location">
    <subcellularLocation>
        <location evidence="1">Membrane</location>
        <topology evidence="1">Multi-pass membrane protein</topology>
    </subcellularLocation>
</comment>
<comment type="caution">
    <text evidence="8">The sequence shown here is derived from an EMBL/GenBank/DDBJ whole genome shotgun (WGS) entry which is preliminary data.</text>
</comment>
<evidence type="ECO:0000256" key="4">
    <source>
        <dbReference type="ARBA" id="ARBA00022989"/>
    </source>
</evidence>
<feature type="transmembrane region" description="Helical" evidence="6">
    <location>
        <begin position="348"/>
        <end position="366"/>
    </location>
</feature>
<evidence type="ECO:0000256" key="1">
    <source>
        <dbReference type="ARBA" id="ARBA00004141"/>
    </source>
</evidence>
<dbReference type="AlphaFoldDB" id="A0A9P5YFX6"/>
<keyword evidence="3 6" id="KW-0812">Transmembrane</keyword>
<feature type="transmembrane region" description="Helical" evidence="6">
    <location>
        <begin position="419"/>
        <end position="440"/>
    </location>
</feature>
<dbReference type="InterPro" id="IPR020846">
    <property type="entry name" value="MFS_dom"/>
</dbReference>
<dbReference type="PANTHER" id="PTHR23504">
    <property type="entry name" value="MAJOR FACILITATOR SUPERFAMILY DOMAIN-CONTAINING PROTEIN 10"/>
    <property type="match status" value="1"/>
</dbReference>
<keyword evidence="4 6" id="KW-1133">Transmembrane helix</keyword>
<dbReference type="GO" id="GO:0016020">
    <property type="term" value="C:membrane"/>
    <property type="evidence" value="ECO:0007669"/>
    <property type="project" value="UniProtKB-SubCell"/>
</dbReference>
<dbReference type="OrthoDB" id="419616at2759"/>
<feature type="transmembrane region" description="Helical" evidence="6">
    <location>
        <begin position="452"/>
        <end position="472"/>
    </location>
</feature>
<protein>
    <submittedName>
        <fullName evidence="8">Major facilitator superfamily domain-containing protein</fullName>
    </submittedName>
</protein>
<dbReference type="SUPFAM" id="SSF103473">
    <property type="entry name" value="MFS general substrate transporter"/>
    <property type="match status" value="1"/>
</dbReference>
<dbReference type="PANTHER" id="PTHR23504:SF15">
    <property type="entry name" value="MAJOR FACILITATOR SUPERFAMILY (MFS) PROFILE DOMAIN-CONTAINING PROTEIN"/>
    <property type="match status" value="1"/>
</dbReference>
<gene>
    <name evidence="8" type="ORF">BDZ94DRAFT_1247417</name>
</gene>
<evidence type="ECO:0000256" key="2">
    <source>
        <dbReference type="ARBA" id="ARBA00022448"/>
    </source>
</evidence>
<accession>A0A9P5YFX6</accession>
<evidence type="ECO:0000313" key="8">
    <source>
        <dbReference type="EMBL" id="KAF9468192.1"/>
    </source>
</evidence>
<organism evidence="8 9">
    <name type="scientific">Collybia nuda</name>
    <dbReference type="NCBI Taxonomy" id="64659"/>
    <lineage>
        <taxon>Eukaryota</taxon>
        <taxon>Fungi</taxon>
        <taxon>Dikarya</taxon>
        <taxon>Basidiomycota</taxon>
        <taxon>Agaricomycotina</taxon>
        <taxon>Agaricomycetes</taxon>
        <taxon>Agaricomycetidae</taxon>
        <taxon>Agaricales</taxon>
        <taxon>Tricholomatineae</taxon>
        <taxon>Clitocybaceae</taxon>
        <taxon>Collybia</taxon>
    </lineage>
</organism>
<evidence type="ECO:0000256" key="6">
    <source>
        <dbReference type="SAM" id="Phobius"/>
    </source>
</evidence>
<sequence length="475" mass="51159">MYTEVDEETSLLNTLQTLKPTPLPWSQISIVLSLQLIEAITSQVIFPFAPQLIRDLGITHGNESQVGYYLGLMQSLFFLTQAIAGLILSRLSDYSGRKPVILACLFGVSASMYWFGLSRTFGGLVLSYSLNGFFNGYPGVNRSILAEITDTTNIAQAFAIIPIAWFTGVAFASLIGGSLSRPAESFPKIFGSNEFLKNYPYFLPCAVSATFTAVVWIVTSIVLKETVQSTVPIFKFLRGNTSEVTNGTASQQLNAISAPLKAGRPLPLRSLLTPKIIIVVGNFALLALVDVMFRAVQPLFYSTPIHLGGMGLPPSTIGNILSVLGFLNGVFQVFFFAKVHDYWGSKKVFMAGITSAIPVFAAFPLINHLTKTQGLSIAVWIIVAIQVILSIGFGFSYGAIFIIITAASPNQATLGATNGLGQITAGIIKAIGPAAANSLFSLSIERNYFGGYLVYYVLVSIVCISVFVGSLLPRH</sequence>
<dbReference type="PROSITE" id="PS50850">
    <property type="entry name" value="MFS"/>
    <property type="match status" value="1"/>
</dbReference>
<evidence type="ECO:0000256" key="3">
    <source>
        <dbReference type="ARBA" id="ARBA00022692"/>
    </source>
</evidence>
<dbReference type="EMBL" id="MU150234">
    <property type="protein sequence ID" value="KAF9468192.1"/>
    <property type="molecule type" value="Genomic_DNA"/>
</dbReference>
<proteinExistence type="predicted"/>
<feature type="transmembrane region" description="Helical" evidence="6">
    <location>
        <begin position="378"/>
        <end position="407"/>
    </location>
</feature>
<feature type="transmembrane region" description="Helical" evidence="6">
    <location>
        <begin position="100"/>
        <end position="117"/>
    </location>
</feature>
<feature type="transmembrane region" description="Helical" evidence="6">
    <location>
        <begin position="316"/>
        <end position="336"/>
    </location>
</feature>
<reference evidence="8" key="1">
    <citation type="submission" date="2020-11" db="EMBL/GenBank/DDBJ databases">
        <authorList>
            <consortium name="DOE Joint Genome Institute"/>
            <person name="Ahrendt S."/>
            <person name="Riley R."/>
            <person name="Andreopoulos W."/>
            <person name="Labutti K."/>
            <person name="Pangilinan J."/>
            <person name="Ruiz-Duenas F.J."/>
            <person name="Barrasa J.M."/>
            <person name="Sanchez-Garcia M."/>
            <person name="Camarero S."/>
            <person name="Miyauchi S."/>
            <person name="Serrano A."/>
            <person name="Linde D."/>
            <person name="Babiker R."/>
            <person name="Drula E."/>
            <person name="Ayuso-Fernandez I."/>
            <person name="Pacheco R."/>
            <person name="Padilla G."/>
            <person name="Ferreira P."/>
            <person name="Barriuso J."/>
            <person name="Kellner H."/>
            <person name="Castanera R."/>
            <person name="Alfaro M."/>
            <person name="Ramirez L."/>
            <person name="Pisabarro A.G."/>
            <person name="Kuo A."/>
            <person name="Tritt A."/>
            <person name="Lipzen A."/>
            <person name="He G."/>
            <person name="Yan M."/>
            <person name="Ng V."/>
            <person name="Cullen D."/>
            <person name="Martin F."/>
            <person name="Rosso M.-N."/>
            <person name="Henrissat B."/>
            <person name="Hibbett D."/>
            <person name="Martinez A.T."/>
            <person name="Grigoriev I.V."/>
        </authorList>
    </citation>
    <scope>NUCLEOTIDE SEQUENCE</scope>
    <source>
        <strain evidence="8">CBS 247.69</strain>
    </source>
</reference>
<dbReference type="Pfam" id="PF07690">
    <property type="entry name" value="MFS_1"/>
    <property type="match status" value="1"/>
</dbReference>
<dbReference type="InterPro" id="IPR036259">
    <property type="entry name" value="MFS_trans_sf"/>
</dbReference>
<keyword evidence="2" id="KW-0813">Transport</keyword>
<keyword evidence="5 6" id="KW-0472">Membrane</keyword>
<dbReference type="InterPro" id="IPR011701">
    <property type="entry name" value="MFS"/>
</dbReference>
<evidence type="ECO:0000256" key="5">
    <source>
        <dbReference type="ARBA" id="ARBA00023136"/>
    </source>
</evidence>